<dbReference type="GO" id="GO:0016787">
    <property type="term" value="F:hydrolase activity"/>
    <property type="evidence" value="ECO:0007669"/>
    <property type="project" value="UniProtKB-KW"/>
</dbReference>
<evidence type="ECO:0000256" key="5">
    <source>
        <dbReference type="ARBA" id="ARBA00022801"/>
    </source>
</evidence>
<reference evidence="9" key="1">
    <citation type="submission" date="2017-03" db="EMBL/GenBank/DDBJ databases">
        <authorList>
            <person name="Sharma R."/>
            <person name="Thines M."/>
        </authorList>
    </citation>
    <scope>NUCLEOTIDE SEQUENCE [LARGE SCALE GENOMIC DNA]</scope>
</reference>
<dbReference type="Proteomes" id="UP000192927">
    <property type="component" value="Unassembled WGS sequence"/>
</dbReference>
<evidence type="ECO:0000313" key="9">
    <source>
        <dbReference type="Proteomes" id="UP000192927"/>
    </source>
</evidence>
<protein>
    <submittedName>
        <fullName evidence="8">Gag polymerase env</fullName>
    </submittedName>
</protein>
<keyword evidence="6" id="KW-0695">RNA-directed DNA polymerase</keyword>
<dbReference type="PANTHER" id="PTHR34072:SF52">
    <property type="entry name" value="RIBONUCLEASE H"/>
    <property type="match status" value="1"/>
</dbReference>
<dbReference type="InterPro" id="IPR041373">
    <property type="entry name" value="RT_RNaseH"/>
</dbReference>
<keyword evidence="9" id="KW-1185">Reference proteome</keyword>
<dbReference type="InterPro" id="IPR043502">
    <property type="entry name" value="DNA/RNA_pol_sf"/>
</dbReference>
<keyword evidence="4" id="KW-0255">Endonuclease</keyword>
<keyword evidence="5" id="KW-0378">Hydrolase</keyword>
<dbReference type="EMBL" id="FWEW01000265">
    <property type="protein sequence ID" value="SLM34245.1"/>
    <property type="molecule type" value="Genomic_DNA"/>
</dbReference>
<dbReference type="GO" id="GO:0003964">
    <property type="term" value="F:RNA-directed DNA polymerase activity"/>
    <property type="evidence" value="ECO:0007669"/>
    <property type="project" value="UniProtKB-KW"/>
</dbReference>
<evidence type="ECO:0000256" key="1">
    <source>
        <dbReference type="ARBA" id="ARBA00022679"/>
    </source>
</evidence>
<sequence length="378" mass="42874">MDPRRVETIQDWSVPKTFREVQVFLGFVNFYRRFIQGYSQVAAPLTNLMKGSKDGKKFGPFNFPPDAKDAFDQLRKAFMSALILVYFDPMLRIWVEMDASIVGLASILSQLLDSGEWHPVAFWSRKLIPAKSCYETHDQELLAIVIVFKHWHHYLKGSYHTIEVLTDHNNLRGFMNVKELNWRQAQWAMKLAAFDFNILHRSDKTNPADAPSRCPDYGDLGEVGKTMEKLLPTLQRKLAILMSIFLPRYTPIVGQLLAGAGRITGTRDPKLQNECWRSNNGAEPAHRNRNVAEAQLNPVTGTVGCKQLIPLLMVRDLAIHETADKSPSLSLQDLIQTLQLSGIFIEVKCNAGHTPAKRKAKAGSLWRFDSEGLLFHSE</sequence>
<dbReference type="GO" id="GO:0004519">
    <property type="term" value="F:endonuclease activity"/>
    <property type="evidence" value="ECO:0007669"/>
    <property type="project" value="UniProtKB-KW"/>
</dbReference>
<dbReference type="InterPro" id="IPR043128">
    <property type="entry name" value="Rev_trsase/Diguanyl_cyclase"/>
</dbReference>
<dbReference type="Gene3D" id="3.30.70.270">
    <property type="match status" value="1"/>
</dbReference>
<evidence type="ECO:0000259" key="7">
    <source>
        <dbReference type="Pfam" id="PF17917"/>
    </source>
</evidence>
<keyword evidence="1" id="KW-0808">Transferase</keyword>
<feature type="domain" description="Reverse transcriptase RNase H-like" evidence="7">
    <location>
        <begin position="88"/>
        <end position="194"/>
    </location>
</feature>
<evidence type="ECO:0000256" key="4">
    <source>
        <dbReference type="ARBA" id="ARBA00022759"/>
    </source>
</evidence>
<dbReference type="CDD" id="cd09274">
    <property type="entry name" value="RNase_HI_RT_Ty3"/>
    <property type="match status" value="1"/>
</dbReference>
<evidence type="ECO:0000256" key="6">
    <source>
        <dbReference type="ARBA" id="ARBA00022918"/>
    </source>
</evidence>
<accession>A0A1W5CU41</accession>
<dbReference type="FunFam" id="3.30.70.270:FF:000020">
    <property type="entry name" value="Transposon Tf2-6 polyprotein-like Protein"/>
    <property type="match status" value="1"/>
</dbReference>
<dbReference type="PANTHER" id="PTHR34072">
    <property type="entry name" value="ENZYMATIC POLYPROTEIN-RELATED"/>
    <property type="match status" value="1"/>
</dbReference>
<proteinExistence type="predicted"/>
<dbReference type="SUPFAM" id="SSF56672">
    <property type="entry name" value="DNA/RNA polymerases"/>
    <property type="match status" value="1"/>
</dbReference>
<keyword evidence="3" id="KW-0540">Nuclease</keyword>
<dbReference type="AlphaFoldDB" id="A0A1W5CU41"/>
<evidence type="ECO:0000313" key="8">
    <source>
        <dbReference type="EMBL" id="SLM34245.1"/>
    </source>
</evidence>
<organism evidence="8 9">
    <name type="scientific">Lasallia pustulata</name>
    <dbReference type="NCBI Taxonomy" id="136370"/>
    <lineage>
        <taxon>Eukaryota</taxon>
        <taxon>Fungi</taxon>
        <taxon>Dikarya</taxon>
        <taxon>Ascomycota</taxon>
        <taxon>Pezizomycotina</taxon>
        <taxon>Lecanoromycetes</taxon>
        <taxon>OSLEUM clade</taxon>
        <taxon>Umbilicariomycetidae</taxon>
        <taxon>Umbilicariales</taxon>
        <taxon>Umbilicariaceae</taxon>
        <taxon>Lasallia</taxon>
    </lineage>
</organism>
<evidence type="ECO:0000256" key="3">
    <source>
        <dbReference type="ARBA" id="ARBA00022722"/>
    </source>
</evidence>
<name>A0A1W5CU41_9LECA</name>
<dbReference type="Pfam" id="PF17917">
    <property type="entry name" value="RT_RNaseH"/>
    <property type="match status" value="1"/>
</dbReference>
<evidence type="ECO:0000256" key="2">
    <source>
        <dbReference type="ARBA" id="ARBA00022695"/>
    </source>
</evidence>
<keyword evidence="2" id="KW-0548">Nucleotidyltransferase</keyword>